<evidence type="ECO:0000313" key="3">
    <source>
        <dbReference type="Proteomes" id="UP000789396"/>
    </source>
</evidence>
<organism evidence="2 3">
    <name type="scientific">Racocetra fulgida</name>
    <dbReference type="NCBI Taxonomy" id="60492"/>
    <lineage>
        <taxon>Eukaryota</taxon>
        <taxon>Fungi</taxon>
        <taxon>Fungi incertae sedis</taxon>
        <taxon>Mucoromycota</taxon>
        <taxon>Glomeromycotina</taxon>
        <taxon>Glomeromycetes</taxon>
        <taxon>Diversisporales</taxon>
        <taxon>Gigasporaceae</taxon>
        <taxon>Racocetra</taxon>
    </lineage>
</organism>
<reference evidence="2" key="1">
    <citation type="submission" date="2021-06" db="EMBL/GenBank/DDBJ databases">
        <authorList>
            <person name="Kallberg Y."/>
            <person name="Tangrot J."/>
            <person name="Rosling A."/>
        </authorList>
    </citation>
    <scope>NUCLEOTIDE SEQUENCE</scope>
    <source>
        <strain evidence="2">IN212</strain>
    </source>
</reference>
<keyword evidence="3" id="KW-1185">Reference proteome</keyword>
<dbReference type="Proteomes" id="UP000789396">
    <property type="component" value="Unassembled WGS sequence"/>
</dbReference>
<comment type="caution">
    <text evidence="2">The sequence shown here is derived from an EMBL/GenBank/DDBJ whole genome shotgun (WGS) entry which is preliminary data.</text>
</comment>
<gene>
    <name evidence="2" type="ORF">RFULGI_LOCUS5435</name>
</gene>
<proteinExistence type="predicted"/>
<evidence type="ECO:0000313" key="2">
    <source>
        <dbReference type="EMBL" id="CAG8570513.1"/>
    </source>
</evidence>
<feature type="region of interest" description="Disordered" evidence="1">
    <location>
        <begin position="42"/>
        <end position="75"/>
    </location>
</feature>
<evidence type="ECO:0000256" key="1">
    <source>
        <dbReference type="SAM" id="MobiDB-lite"/>
    </source>
</evidence>
<feature type="compositionally biased region" description="Basic and acidic residues" evidence="1">
    <location>
        <begin position="46"/>
        <end position="75"/>
    </location>
</feature>
<dbReference type="AlphaFoldDB" id="A0A9N9BP79"/>
<sequence length="403" mass="47119">MSLKNLFIFGNKDENKEMDEDIEKALVDCVIDNSKQNYPRKLMTKLLEEMKKPKKEEENKNKKEGKKEENKDKKEEKKDEIMTIIKLTAFYLFCTHSDKTDAGDSVKCIKYLLTGLNAYLTKYNSEILNKIGDYEKESLRSIYKDYFANIINDNKDKVTNDNKEQLTSGKDKLIEVISVDNLEKRRGPRTDFKIWNITKLIIHFISNKDALNFFIYYFLLSINDYLEYGNGKASDDSFVKKYLKLEKDNIINITRDLKIIAEALTLHTIFNDASDDKKSIPEMSMPEMIEEVLVAIMRKMSEIDDDIKSDEAKGKEIQNRLQNKLTFAKKVFGDVRTELLRLKDQIIVENYFNSKVDLSVSRVKNKDQKEENHLMLKRIEINNTEKELIDRILFGLSIVTSKV</sequence>
<accession>A0A9N9BP79</accession>
<protein>
    <submittedName>
        <fullName evidence="2">16232_t:CDS:1</fullName>
    </submittedName>
</protein>
<name>A0A9N9BP79_9GLOM</name>
<dbReference type="OrthoDB" id="2486501at2759"/>
<dbReference type="EMBL" id="CAJVPZ010006188">
    <property type="protein sequence ID" value="CAG8570513.1"/>
    <property type="molecule type" value="Genomic_DNA"/>
</dbReference>